<keyword evidence="3" id="KW-1185">Reference proteome</keyword>
<dbReference type="RefSeq" id="WP_284267027.1">
    <property type="nucleotide sequence ID" value="NZ_BSOW01000010.1"/>
</dbReference>
<protein>
    <recommendedName>
        <fullName evidence="1">Haemolysin-type calcium binding-related domain-containing protein</fullName>
    </recommendedName>
</protein>
<feature type="domain" description="Haemolysin-type calcium binding-related" evidence="1">
    <location>
        <begin position="1482"/>
        <end position="1516"/>
    </location>
</feature>
<comment type="caution">
    <text evidence="2">The sequence shown here is derived from an EMBL/GenBank/DDBJ whole genome shotgun (WGS) entry which is preliminary data.</text>
</comment>
<dbReference type="Pfam" id="PF06594">
    <property type="entry name" value="HCBP_related"/>
    <property type="match status" value="2"/>
</dbReference>
<evidence type="ECO:0000313" key="3">
    <source>
        <dbReference type="Proteomes" id="UP001156905"/>
    </source>
</evidence>
<name>A0ABQ6AZ94_9BRAD</name>
<dbReference type="EMBL" id="BSOW01000010">
    <property type="protein sequence ID" value="GLR86521.1"/>
    <property type="molecule type" value="Genomic_DNA"/>
</dbReference>
<dbReference type="InterPro" id="IPR018511">
    <property type="entry name" value="Hemolysin-typ_Ca-bd_CS"/>
</dbReference>
<gene>
    <name evidence="2" type="ORF">GCM10007857_32320</name>
</gene>
<feature type="domain" description="Haemolysin-type calcium binding-related" evidence="1">
    <location>
        <begin position="2050"/>
        <end position="2087"/>
    </location>
</feature>
<accession>A0ABQ6AZ94</accession>
<evidence type="ECO:0000313" key="2">
    <source>
        <dbReference type="EMBL" id="GLR86521.1"/>
    </source>
</evidence>
<dbReference type="Proteomes" id="UP001156905">
    <property type="component" value="Unassembled WGS sequence"/>
</dbReference>
<reference evidence="3" key="1">
    <citation type="journal article" date="2019" name="Int. J. Syst. Evol. Microbiol.">
        <title>The Global Catalogue of Microorganisms (GCM) 10K type strain sequencing project: providing services to taxonomists for standard genome sequencing and annotation.</title>
        <authorList>
            <consortium name="The Broad Institute Genomics Platform"/>
            <consortium name="The Broad Institute Genome Sequencing Center for Infectious Disease"/>
            <person name="Wu L."/>
            <person name="Ma J."/>
        </authorList>
    </citation>
    <scope>NUCLEOTIDE SEQUENCE [LARGE SCALE GENOMIC DNA]</scope>
    <source>
        <strain evidence="3">NBRC 102520</strain>
    </source>
</reference>
<dbReference type="SUPFAM" id="SSF53474">
    <property type="entry name" value="alpha/beta-Hydrolases"/>
    <property type="match status" value="1"/>
</dbReference>
<dbReference type="InterPro" id="IPR011049">
    <property type="entry name" value="Serralysin-like_metalloprot_C"/>
</dbReference>
<dbReference type="Gene3D" id="3.90.930.1">
    <property type="match status" value="5"/>
</dbReference>
<dbReference type="SUPFAM" id="SSF51120">
    <property type="entry name" value="beta-Roll"/>
    <property type="match status" value="4"/>
</dbReference>
<sequence length="3053" mass="309957">MGINPIDSLVAAQLSQAAEAATPPSLLPNPDAIPDGWTYDGALSQYSPPKGVVPSLGSFLVFYNDSTHQVAIVFGSTQNYADLASDVLTAGNRVWIAIQAQANEALASIQAKYPDSNVFTDGYGLGGGLAQTFALQNGLSGFAQNSLPISPSAVSSLAAQGKTVAGYTGIFKDVYVQDDPVEANMRGTLADIAAGLTGATLPPSHDPSVTSVVGAAYLDSQPSVLKSPVSDVQKGAAKLFNLLGSHVGEPALLKLAGVVGKAIAAYDAYENHSLQTLITQEKADAWLSTAPALPTLTTGQNDTSLAQDTTSAVAADALHQAGYYIANSGDTADSIAAALSPSVVFNSAYDGATLTRINAVFGVDLSATTLQTGALVHVPVSAVSSALFGTLTPAPAGQVLVIDPTSSNHFYYVGASLDSHDSGALIIDTPDATGHFLTLATGTYSNVGFQSDGTIDIALVDGGLPLGILTLSATGIPTSLKLTDQEVIDLSGSAASQLTAITDTAAIPEATLDHYLAQLGASVATSQQLDTLHDASLSKLPATQTITFGNGQTLTLDRGSYSSASHSLLAGTYTINLTTASGASIGTLELNANTAAGSMTLLDGSTIEISGITAPTTLSAGNGSPPLDVIENDLAQLGSPLSTSQLSALHFDTAHPAAQPYTYQGSFSYNGTGYSYPLGHEYLFNSNQDGPIAPGAIMTGLTTYTLPDGTTETVTNNIIEPGPGTNDLTRDTISGVQELILSIYSTTIVTRAEYDAFQTIYPTSSRADVLTLADGGTYSQTDSQFHGRYAGFTADSWTGTTLIGATDATLTTFTASLYGNDTLMAGGGFGNVLIAGGGNDKLIAGDGQNEVLIAGTGIESLTGGTGGDLFIVNATLASPFIGGSAGGTGGTPAAGSVLEGAGANNILVATGDISELAISGIQTLNTATNVSWSLDSVFGSPSTGSNNFVFGGGGSIELTAAQFDGFQTIVGGGTIVAATSGEFSLVGKTTDSYNLTATDWGTTTLIGNDANGETLTASLFGNDTLQAGNGAGATLVAGEGVDKLIGGTGGDTFVAADGLAYGSEVQGYGTNDVLQASGDITGATITGIQTLQTNDITLTASQFAAFNAIQGSYGTIFAGTGGTFDLSSKTSDFFDLTAETNAGTKLIANDNAGEVLTASALGNDNLITGSGAYYTLDASGTGGNNTLDASHAVAGSNGAGFGSDLDVSDSTGDNSLKAGTGQGYKLDASGSSGNNNLDVTNTSGYDRLDVSNSDGDNKLITGDGDHETLDASSSFGNNTLTAGNGNYDVLNAADSVGDNVLKAGDGNGDTLSVGNAAMMALPTMAGSPSFGDNTLTVGNGAGDILTAVGSYGNNSLTAGDGSGDTLNASYSSGDNTLTAGNGDGDVLDVNYSTGNNILRAGNGQNDVLNATGATGSNTFIVGAGSSTIYGGAGDNTYIVSGAATENVTIINDDTGTNHTIIRFVTGVSASDVTLAQSGTDLVITEGTDPITVQNYFGSATNQIDAIQFADGTMWDPTIIAARTPLVVNGSVSLTAAQFNSYITIEGSGTIFGTTGGTYDLSGKSSASINLTAQSSDGTTLIGDSADGEVLTASTSGADTLTAGNGAGDVLNAGAGLDILNGGNGGDTFNIGMYGTPAAGSQFHGGTGIDTLSANGDLTGYTITGIETLQTNYATLTGDQFNGFTSFAGNGYLLLTLTTGGTWSLVGKTISGTYGYALQTTSSTDTTLIANDADNVQLNATQSSGNDTLIGGNGQNQTLMAGSGNDTLIAGDGGDYLVLGSGVDIARGGAGDDGFEVDGTAVPGTSIDGGGGTNTLFANGDISQLTYTNIQTLGVTSATSLTASQLAGFTSIESVYGSFPPGFPAPTALITAVTGGTYSLAGRSTDLINMTAASNSGTILIGNDANGEVLTASLSGNDTLHGGNGNNDKLMARSTSGNDTLIAGNGLNGLLDASHSTGTVTMTGGNGGDYFSSGQGFTTMNGGNGSDYFLIGHGNAAITGGNGNNTYDFTYASTAGNYIINDFHTDGSHSNIVFGTGITSSSLHFSQSGSDLAIAIGNESITVQNWFAGSAYQVASVKFADGTNLTAQQINALLKPTLSWSVAGLSSGAGGPVTSVQGTTQSGNTVNFYDGASLISSVVVSAADGTFTANLPSFTAGEHSITAVATSATGGVSDKTAASLIEVGTAGGIASQLDALAAKTGLAAIWLTDTHVLPEPSSSIIAQVIASDQAALSKIVDGYSFAVTTVTSTTTKVVNYDANGHLTSTVTTTYKSGVISSVVTVLANGTTDTATYSNGIIASEVIKYASGSPDLSDTRSFTAGVLTRDTVVHADGSKDVYIYQNQNQSYVAEHDAYNPAGVLIAVTRTHADGSLAYTYVLDASGNRTTDLDDASGALKSHTVLYADGSSHVWNYTNGVLVSDVLKYALGAPDISDSKSYTTGVLSSETVVHADHSKDVYQTNIAGKTYVAEHDVYDASGVLLSVIRTKADSSTDYSYSLAADGTKTADQYDTSDLLKSHSVVHADGSSQVWNYVNGVIASEVLKYAAGAPDISDTKNFTAGVLANETIVHADHSKDVWYYGITGKTYVAEHDSYNAAGVLISIVRTKADGSVDYTYSLATDGTKTTDQYDAADLLKMQSIVHADGSSDTWSYVNGVITSEVVKYAAGAPDISDSKNYTSGILTSETTVHADHSKDVYQTNIAGKTYVAEHDVYNAAGTLTGVVRSHADGSIDYTYNLAADGTKTTDQYDASSNLKTQSVVHTDGSSETTNYANGSLTSDVIKYAAGAPDISDSKTYTAGLLTNETIVHADHSKDVYLSNITGKTYVTEHDGYNSLGTLDLVFRFHADGTEDYDYNLAPDGTKTTNQYDAAGTLTSHSVVDTDGSSDSFSYVAGVLTRETVVHTDHSKDVYQSNITGKTYTAEHDAYNSAGTLVSIDRTQTDGSHQQTAYVANAELTSTSGVADFFTSSSAGGDTFVFKPGSGTDTVTHFHAGSGSNADILELAGQGAFQDFATWATTHLHQAAGSADTIVDESPTDHITLKGISLASLTAANFHLIT</sequence>
<proteinExistence type="predicted"/>
<dbReference type="InterPro" id="IPR010566">
    <property type="entry name" value="Haemolys_ca-bd"/>
</dbReference>
<dbReference type="InterPro" id="IPR029058">
    <property type="entry name" value="AB_hydrolase_fold"/>
</dbReference>
<evidence type="ECO:0000259" key="1">
    <source>
        <dbReference type="Pfam" id="PF06594"/>
    </source>
</evidence>
<dbReference type="Gene3D" id="2.150.10.10">
    <property type="entry name" value="Serralysin-like metalloprotease, C-terminal"/>
    <property type="match status" value="2"/>
</dbReference>
<dbReference type="PROSITE" id="PS00330">
    <property type="entry name" value="HEMOLYSIN_CALCIUM"/>
    <property type="match status" value="1"/>
</dbReference>
<organism evidence="2 3">
    <name type="scientific">Bradyrhizobium iriomotense</name>
    <dbReference type="NCBI Taxonomy" id="441950"/>
    <lineage>
        <taxon>Bacteria</taxon>
        <taxon>Pseudomonadati</taxon>
        <taxon>Pseudomonadota</taxon>
        <taxon>Alphaproteobacteria</taxon>
        <taxon>Hyphomicrobiales</taxon>
        <taxon>Nitrobacteraceae</taxon>
        <taxon>Bradyrhizobium</taxon>
    </lineage>
</organism>